<name>A0A0F5JWG4_9BURK</name>
<feature type="region of interest" description="Disordered" evidence="1">
    <location>
        <begin position="253"/>
        <end position="272"/>
    </location>
</feature>
<dbReference type="InterPro" id="IPR009926">
    <property type="entry name" value="T3SS_YcgR_PilZN"/>
</dbReference>
<keyword evidence="4" id="KW-1185">Reference proteome</keyword>
<dbReference type="EMBL" id="LAQU01000023">
    <property type="protein sequence ID" value="KKB62193.1"/>
    <property type="molecule type" value="Genomic_DNA"/>
</dbReference>
<sequence length="384" mass="40582">MTIFGGQKLATKLGAQQVGAHAQWVSTPGDPLAVDALPVDSPLTLRVLDADGTLLLDIGAILDETRRQQLFRYFKPHGQRNQADPPGDGNVLSEPPGAGAPAGMGSAAAPPSPAGRVSIDDDPDRAGLAASEMVLSVGTRLGIRLPMGNGRVAYASRLIGVAPHGPLLVMPPTLDQARLELKAGETVEVVAVCPRSVYLFVCTVEWVVGKPFQYVVLSPPVRVRKLPERRAIRAAARLAVMYDATDMSKADQVDAVAPPSATQPSATDTAPEIPDAVKDAHVTPRTLSGLGVAMDISTVGMSLATDCPLGVVGERVNVLFYVEAEGVTVAVEAECGIRTIKLRKAPEDERGQWIHGLAFGPLPPTERLVLKSYVLNLRLESDPN</sequence>
<feature type="compositionally biased region" description="Low complexity" evidence="1">
    <location>
        <begin position="95"/>
        <end position="109"/>
    </location>
</feature>
<dbReference type="AlphaFoldDB" id="A0A0F5JWG4"/>
<feature type="region of interest" description="Disordered" evidence="1">
    <location>
        <begin position="76"/>
        <end position="123"/>
    </location>
</feature>
<organism evidence="3 4">
    <name type="scientific">Robbsia andropogonis</name>
    <dbReference type="NCBI Taxonomy" id="28092"/>
    <lineage>
        <taxon>Bacteria</taxon>
        <taxon>Pseudomonadati</taxon>
        <taxon>Pseudomonadota</taxon>
        <taxon>Betaproteobacteria</taxon>
        <taxon>Burkholderiales</taxon>
        <taxon>Burkholderiaceae</taxon>
        <taxon>Robbsia</taxon>
    </lineage>
</organism>
<accession>A0A0F5JWG4</accession>
<dbReference type="STRING" id="28092.WM40_18820"/>
<evidence type="ECO:0000313" key="3">
    <source>
        <dbReference type="EMBL" id="KKB62193.1"/>
    </source>
</evidence>
<dbReference type="SUPFAM" id="SSF141371">
    <property type="entry name" value="PilZ domain-like"/>
    <property type="match status" value="1"/>
</dbReference>
<reference evidence="3 4" key="1">
    <citation type="submission" date="2015-03" db="EMBL/GenBank/DDBJ databases">
        <title>Draft Genome Sequence of Burkholderia andropogonis type strain ICMP2807, isolated from Sorghum bicolor.</title>
        <authorList>
            <person name="Lopes-Santos L."/>
            <person name="Castro D.B."/>
            <person name="Ottoboni L.M."/>
            <person name="Park D."/>
            <person name="Weirc B.S."/>
            <person name="Destefano S.A."/>
        </authorList>
    </citation>
    <scope>NUCLEOTIDE SEQUENCE [LARGE SCALE GENOMIC DNA]</scope>
    <source>
        <strain evidence="3 4">ICMP2807</strain>
    </source>
</reference>
<evidence type="ECO:0000313" key="4">
    <source>
        <dbReference type="Proteomes" id="UP000033618"/>
    </source>
</evidence>
<gene>
    <name evidence="3" type="ORF">WM40_18820</name>
</gene>
<evidence type="ECO:0000256" key="1">
    <source>
        <dbReference type="SAM" id="MobiDB-lite"/>
    </source>
</evidence>
<comment type="caution">
    <text evidence="3">The sequence shown here is derived from an EMBL/GenBank/DDBJ whole genome shotgun (WGS) entry which is preliminary data.</text>
</comment>
<dbReference type="PATRIC" id="fig|28092.6.peg.4415"/>
<feature type="domain" description="Type III secretion system flagellar brake protein YcgR PilZN" evidence="2">
    <location>
        <begin position="137"/>
        <end position="220"/>
    </location>
</feature>
<protein>
    <recommendedName>
        <fullName evidence="2">Type III secretion system flagellar brake protein YcgR PilZN domain-containing protein</fullName>
    </recommendedName>
</protein>
<dbReference type="Pfam" id="PF12945">
    <property type="entry name" value="PilZNR"/>
    <property type="match status" value="1"/>
</dbReference>
<dbReference type="Proteomes" id="UP000033618">
    <property type="component" value="Unassembled WGS sequence"/>
</dbReference>
<proteinExistence type="predicted"/>
<evidence type="ECO:0000259" key="2">
    <source>
        <dbReference type="Pfam" id="PF12945"/>
    </source>
</evidence>